<evidence type="ECO:0000313" key="4">
    <source>
        <dbReference type="Proteomes" id="UP000000268"/>
    </source>
</evidence>
<sequence length="373" mass="41147">MLSRRGLIKSSLLASLGTLISVCSAELTTGVNSKKLYMPDEGEPHKQTWMAFIASDEVWEQRQILEVQRNLAEIAKTIANYEAISMLVRQQDHELAVELLGGLESHPFPIQLIEFTINDLWIRDTGPSFIVDENGNKAAINFNFNGWGEDQAYQYDAKVADFVAQQAGVTTIQSSLVLEGGCFELDGQGTAIMTESCILNDNRNPGRNKNEVEVELKQLLGLKKIIWLEGIKGKDITDGHTDFYARFAKPGVVMVSREADQSSDDYPVTQKNIEVLQRATDAMGRPLELIILDTPLKINTKFGTKDFAAGYVGYYLCNSAVIMQKFGDSKADNAARKKLATVFPNRHIVQLSIDGIASGGGSIHCATQQEPLV</sequence>
<dbReference type="InterPro" id="IPR007466">
    <property type="entry name" value="Peptidyl-Arg-deiminase_porph"/>
</dbReference>
<feature type="chain" id="PRO_5002748609" evidence="2">
    <location>
        <begin position="26"/>
        <end position="373"/>
    </location>
</feature>
<name>B0CCL9_ACAM1</name>
<dbReference type="Proteomes" id="UP000000268">
    <property type="component" value="Chromosome"/>
</dbReference>
<keyword evidence="2" id="KW-0732">Signal</keyword>
<dbReference type="STRING" id="329726.AM1_4201"/>
<dbReference type="PANTHER" id="PTHR31377">
    <property type="entry name" value="AGMATINE DEIMINASE-RELATED"/>
    <property type="match status" value="1"/>
</dbReference>
<feature type="signal peptide" evidence="2">
    <location>
        <begin position="1"/>
        <end position="25"/>
    </location>
</feature>
<accession>B0CCL9</accession>
<evidence type="ECO:0000256" key="2">
    <source>
        <dbReference type="SAM" id="SignalP"/>
    </source>
</evidence>
<dbReference type="HOGENOM" id="CLU_037682_0_0_3"/>
<dbReference type="PANTHER" id="PTHR31377:SF0">
    <property type="entry name" value="AGMATINE DEIMINASE-RELATED"/>
    <property type="match status" value="1"/>
</dbReference>
<dbReference type="KEGG" id="amr:AM1_4201"/>
<evidence type="ECO:0000256" key="1">
    <source>
        <dbReference type="ARBA" id="ARBA00022801"/>
    </source>
</evidence>
<dbReference type="GO" id="GO:0047632">
    <property type="term" value="F:agmatine deiminase activity"/>
    <property type="evidence" value="ECO:0007669"/>
    <property type="project" value="TreeGrafter"/>
</dbReference>
<dbReference type="Gene3D" id="3.75.10.10">
    <property type="entry name" value="L-arginine/glycine Amidinotransferase, Chain A"/>
    <property type="match status" value="1"/>
</dbReference>
<dbReference type="Pfam" id="PF04371">
    <property type="entry name" value="PAD_porph"/>
    <property type="match status" value="1"/>
</dbReference>
<organism evidence="3 4">
    <name type="scientific">Acaryochloris marina (strain MBIC 11017)</name>
    <dbReference type="NCBI Taxonomy" id="329726"/>
    <lineage>
        <taxon>Bacteria</taxon>
        <taxon>Bacillati</taxon>
        <taxon>Cyanobacteriota</taxon>
        <taxon>Cyanophyceae</taxon>
        <taxon>Acaryochloridales</taxon>
        <taxon>Acaryochloridaceae</taxon>
        <taxon>Acaryochloris</taxon>
    </lineage>
</organism>
<dbReference type="SUPFAM" id="SSF55909">
    <property type="entry name" value="Pentein"/>
    <property type="match status" value="1"/>
</dbReference>
<protein>
    <submittedName>
        <fullName evidence="3">Porphyromonas-type peptidyl-arginine deiminase, putative</fullName>
    </submittedName>
</protein>
<keyword evidence="4" id="KW-1185">Reference proteome</keyword>
<dbReference type="eggNOG" id="COG2957">
    <property type="taxonomic scope" value="Bacteria"/>
</dbReference>
<dbReference type="GO" id="GO:0009446">
    <property type="term" value="P:putrescine biosynthetic process"/>
    <property type="evidence" value="ECO:0007669"/>
    <property type="project" value="InterPro"/>
</dbReference>
<dbReference type="GO" id="GO:0004668">
    <property type="term" value="F:protein-arginine deiminase activity"/>
    <property type="evidence" value="ECO:0007669"/>
    <property type="project" value="InterPro"/>
</dbReference>
<reference evidence="3 4" key="1">
    <citation type="journal article" date="2008" name="Proc. Natl. Acad. Sci. U.S.A.">
        <title>Niche adaptation and genome expansion in the chlorophyll d-producing cyanobacterium Acaryochloris marina.</title>
        <authorList>
            <person name="Swingley W.D."/>
            <person name="Chen M."/>
            <person name="Cheung P.C."/>
            <person name="Conrad A.L."/>
            <person name="Dejesa L.C."/>
            <person name="Hao J."/>
            <person name="Honchak B.M."/>
            <person name="Karbach L.E."/>
            <person name="Kurdoglu A."/>
            <person name="Lahiri S."/>
            <person name="Mastrian S.D."/>
            <person name="Miyashita H."/>
            <person name="Page L."/>
            <person name="Ramakrishna P."/>
            <person name="Satoh S."/>
            <person name="Sattley W.M."/>
            <person name="Shimada Y."/>
            <person name="Taylor H.L."/>
            <person name="Tomo T."/>
            <person name="Tsuchiya T."/>
            <person name="Wang Z.T."/>
            <person name="Raymond J."/>
            <person name="Mimuro M."/>
            <person name="Blankenship R.E."/>
            <person name="Touchman J.W."/>
        </authorList>
    </citation>
    <scope>NUCLEOTIDE SEQUENCE [LARGE SCALE GENOMIC DNA]</scope>
    <source>
        <strain evidence="4">MBIC 11017</strain>
    </source>
</reference>
<dbReference type="EMBL" id="CP000828">
    <property type="protein sequence ID" value="ABW29181.1"/>
    <property type="molecule type" value="Genomic_DNA"/>
</dbReference>
<proteinExistence type="predicted"/>
<dbReference type="AlphaFoldDB" id="B0CCL9"/>
<gene>
    <name evidence="3" type="ordered locus">AM1_4201</name>
</gene>
<evidence type="ECO:0000313" key="3">
    <source>
        <dbReference type="EMBL" id="ABW29181.1"/>
    </source>
</evidence>
<keyword evidence="1" id="KW-0378">Hydrolase</keyword>